<keyword evidence="4 6" id="KW-1133">Transmembrane helix</keyword>
<keyword evidence="5 6" id="KW-0472">Membrane</keyword>
<evidence type="ECO:0000313" key="9">
    <source>
        <dbReference type="Proteomes" id="UP000183649"/>
    </source>
</evidence>
<proteinExistence type="predicted"/>
<dbReference type="PANTHER" id="PTHR42920">
    <property type="entry name" value="OS03G0707200 PROTEIN-RELATED"/>
    <property type="match status" value="1"/>
</dbReference>
<feature type="transmembrane region" description="Helical" evidence="6">
    <location>
        <begin position="38"/>
        <end position="58"/>
    </location>
</feature>
<name>A0A0K6HTR2_9BURK</name>
<dbReference type="InterPro" id="IPR051258">
    <property type="entry name" value="Diverse_Substrate_Transporter"/>
</dbReference>
<dbReference type="Pfam" id="PF00892">
    <property type="entry name" value="EamA"/>
    <property type="match status" value="2"/>
</dbReference>
<feature type="domain" description="EamA" evidence="7">
    <location>
        <begin position="159"/>
        <end position="296"/>
    </location>
</feature>
<evidence type="ECO:0000256" key="4">
    <source>
        <dbReference type="ARBA" id="ARBA00022989"/>
    </source>
</evidence>
<feature type="transmembrane region" description="Helical" evidence="6">
    <location>
        <begin position="126"/>
        <end position="144"/>
    </location>
</feature>
<keyword evidence="2" id="KW-1003">Cell membrane</keyword>
<protein>
    <submittedName>
        <fullName evidence="8">Permease of the drug/metabolite transporter (DMT) superfamily</fullName>
    </submittedName>
</protein>
<organism evidence="8 9">
    <name type="scientific">Thiomonas bhubaneswarensis</name>
    <dbReference type="NCBI Taxonomy" id="339866"/>
    <lineage>
        <taxon>Bacteria</taxon>
        <taxon>Pseudomonadati</taxon>
        <taxon>Pseudomonadota</taxon>
        <taxon>Betaproteobacteria</taxon>
        <taxon>Burkholderiales</taxon>
        <taxon>Thiomonas</taxon>
    </lineage>
</organism>
<evidence type="ECO:0000256" key="3">
    <source>
        <dbReference type="ARBA" id="ARBA00022692"/>
    </source>
</evidence>
<feature type="transmembrane region" description="Helical" evidence="6">
    <location>
        <begin position="188"/>
        <end position="213"/>
    </location>
</feature>
<comment type="subcellular location">
    <subcellularLocation>
        <location evidence="1">Cell membrane</location>
        <topology evidence="1">Multi-pass membrane protein</topology>
    </subcellularLocation>
</comment>
<evidence type="ECO:0000313" key="8">
    <source>
        <dbReference type="EMBL" id="CUA94289.1"/>
    </source>
</evidence>
<evidence type="ECO:0000259" key="7">
    <source>
        <dbReference type="Pfam" id="PF00892"/>
    </source>
</evidence>
<dbReference type="InterPro" id="IPR000620">
    <property type="entry name" value="EamA_dom"/>
</dbReference>
<feature type="domain" description="EamA" evidence="7">
    <location>
        <begin position="16"/>
        <end position="143"/>
    </location>
</feature>
<keyword evidence="3 6" id="KW-0812">Transmembrane</keyword>
<reference evidence="9" key="1">
    <citation type="submission" date="2015-08" db="EMBL/GenBank/DDBJ databases">
        <authorList>
            <person name="Varghese N."/>
        </authorList>
    </citation>
    <scope>NUCLEOTIDE SEQUENCE [LARGE SCALE GENOMIC DNA]</scope>
    <source>
        <strain evidence="9">DSM 18181</strain>
    </source>
</reference>
<evidence type="ECO:0000256" key="1">
    <source>
        <dbReference type="ARBA" id="ARBA00004651"/>
    </source>
</evidence>
<accession>A0A0K6HTR2</accession>
<feature type="transmembrane region" description="Helical" evidence="6">
    <location>
        <begin position="225"/>
        <end position="243"/>
    </location>
</feature>
<dbReference type="STRING" id="339866.GCA_001418255_00555"/>
<feature type="transmembrane region" description="Helical" evidence="6">
    <location>
        <begin position="101"/>
        <end position="119"/>
    </location>
</feature>
<feature type="transmembrane region" description="Helical" evidence="6">
    <location>
        <begin position="156"/>
        <end position="176"/>
    </location>
</feature>
<evidence type="ECO:0000256" key="2">
    <source>
        <dbReference type="ARBA" id="ARBA00022475"/>
    </source>
</evidence>
<dbReference type="EMBL" id="CYHF01000002">
    <property type="protein sequence ID" value="CUA94289.1"/>
    <property type="molecule type" value="Genomic_DNA"/>
</dbReference>
<dbReference type="AlphaFoldDB" id="A0A0K6HTR2"/>
<evidence type="ECO:0000256" key="5">
    <source>
        <dbReference type="ARBA" id="ARBA00023136"/>
    </source>
</evidence>
<dbReference type="SUPFAM" id="SSF103481">
    <property type="entry name" value="Multidrug resistance efflux transporter EmrE"/>
    <property type="match status" value="1"/>
</dbReference>
<feature type="transmembrane region" description="Helical" evidence="6">
    <location>
        <begin position="278"/>
        <end position="299"/>
    </location>
</feature>
<feature type="transmembrane region" description="Helical" evidence="6">
    <location>
        <begin position="250"/>
        <end position="272"/>
    </location>
</feature>
<dbReference type="RefSeq" id="WP_245609926.1">
    <property type="nucleotide sequence ID" value="NZ_CYHF01000002.1"/>
</dbReference>
<dbReference type="InterPro" id="IPR037185">
    <property type="entry name" value="EmrE-like"/>
</dbReference>
<feature type="transmembrane region" description="Helical" evidence="6">
    <location>
        <begin position="70"/>
        <end position="89"/>
    </location>
</feature>
<gene>
    <name evidence="8" type="ORF">Ga0061069_10231</name>
</gene>
<dbReference type="PANTHER" id="PTHR42920:SF14">
    <property type="entry name" value="TRANSPORTER, DRUG_METABOLITE EXPORTER FAMILY"/>
    <property type="match status" value="1"/>
</dbReference>
<dbReference type="Proteomes" id="UP000183649">
    <property type="component" value="Unassembled WGS sequence"/>
</dbReference>
<evidence type="ECO:0000256" key="6">
    <source>
        <dbReference type="SAM" id="Phobius"/>
    </source>
</evidence>
<sequence>MKRSLSFPQALGALGVAAMAWGGMLPLAKALMLHMDVFVMTAIRYGLAAPLFLLALAWKEGRSALKLDGRGWQLAVLGSLGFAGFNLLGYEGLRHTQPQQAAIIIALMPLLSALVNWALNGVRPSGGTWASIALSLLGVALVLSNGNPAHLLADNHLGGDGLVLLGVLCWVIYTLAARRYPAWSSLRYTAWTCAFGALSIVVIALLAVALGRADLPTLPILRESAWGLAYLVLIAAFIAVLGWNAGIQRVGASVGVLFINFVPVTAFGIALFQGVHFGGAEVLGAGLVMLALLLNSALAHPRLKPLLSRQQAVRTCPHEA</sequence>
<dbReference type="GO" id="GO:0005886">
    <property type="term" value="C:plasma membrane"/>
    <property type="evidence" value="ECO:0007669"/>
    <property type="project" value="UniProtKB-SubCell"/>
</dbReference>
<keyword evidence="9" id="KW-1185">Reference proteome</keyword>